<name>A0AAD6CLC6_9EURO</name>
<gene>
    <name evidence="3" type="ORF">N7494_012261</name>
</gene>
<reference evidence="3 4" key="1">
    <citation type="journal article" date="2023" name="IMA Fungus">
        <title>Comparative genomic study of the Penicillium genus elucidates a diverse pangenome and 15 lateral gene transfer events.</title>
        <authorList>
            <person name="Petersen C."/>
            <person name="Sorensen T."/>
            <person name="Nielsen M.R."/>
            <person name="Sondergaard T.E."/>
            <person name="Sorensen J.L."/>
            <person name="Fitzpatrick D.A."/>
            <person name="Frisvad J.C."/>
            <person name="Nielsen K.L."/>
        </authorList>
    </citation>
    <scope>NUCLEOTIDE SEQUENCE [LARGE SCALE GENOMIC DNA]</scope>
    <source>
        <strain evidence="3 4">IBT 35679</strain>
    </source>
</reference>
<keyword evidence="4" id="KW-1185">Reference proteome</keyword>
<evidence type="ECO:0000313" key="3">
    <source>
        <dbReference type="EMBL" id="KAJ5525611.1"/>
    </source>
</evidence>
<evidence type="ECO:0000256" key="1">
    <source>
        <dbReference type="SAM" id="MobiDB-lite"/>
    </source>
</evidence>
<dbReference type="InterPro" id="IPR006771">
    <property type="entry name" value="CetA-like"/>
</dbReference>
<feature type="region of interest" description="Disordered" evidence="1">
    <location>
        <begin position="23"/>
        <end position="42"/>
    </location>
</feature>
<evidence type="ECO:0000313" key="4">
    <source>
        <dbReference type="Proteomes" id="UP001220324"/>
    </source>
</evidence>
<dbReference type="AlphaFoldDB" id="A0AAD6CLC6"/>
<feature type="chain" id="PRO_5042002906" evidence="2">
    <location>
        <begin position="19"/>
        <end position="193"/>
    </location>
</feature>
<protein>
    <submittedName>
        <fullName evidence="3">Antigenic thaumatin-like protein</fullName>
    </submittedName>
</protein>
<organism evidence="3 4">
    <name type="scientific">Penicillium frequentans</name>
    <dbReference type="NCBI Taxonomy" id="3151616"/>
    <lineage>
        <taxon>Eukaryota</taxon>
        <taxon>Fungi</taxon>
        <taxon>Dikarya</taxon>
        <taxon>Ascomycota</taxon>
        <taxon>Pezizomycotina</taxon>
        <taxon>Eurotiomycetes</taxon>
        <taxon>Eurotiomycetidae</taxon>
        <taxon>Eurotiales</taxon>
        <taxon>Aspergillaceae</taxon>
        <taxon>Penicillium</taxon>
    </lineage>
</organism>
<evidence type="ECO:0000256" key="2">
    <source>
        <dbReference type="SAM" id="SignalP"/>
    </source>
</evidence>
<proteinExistence type="predicted"/>
<accession>A0AAD6CLC6</accession>
<feature type="signal peptide" evidence="2">
    <location>
        <begin position="1"/>
        <end position="18"/>
    </location>
</feature>
<dbReference type="EMBL" id="JAQIZZ010000008">
    <property type="protein sequence ID" value="KAJ5525611.1"/>
    <property type="molecule type" value="Genomic_DNA"/>
</dbReference>
<dbReference type="PANTHER" id="PTHR36195">
    <property type="entry name" value="DOMAIN PROTEIN, PUTATIVE (AFU_ORTHOLOGUE AFUA_5G01990)-RELATED-RELATED"/>
    <property type="match status" value="1"/>
</dbReference>
<dbReference type="Proteomes" id="UP001220324">
    <property type="component" value="Unassembled WGS sequence"/>
</dbReference>
<sequence>MKFSNLVQALSLATLVASRPGTKTRKDNVEVPYGASPSGSSPLPSQSFVPFRVSSEASIVPSVGHAVVNNRCPFPVYIWSVGSAIGSAVTTGPNGCYAEPFRHDPKSGGVAIKITTVPDGLWKSAPLTIFAYNLAGDGQVWYDLSDIFGDPFKGYPVSLSPAEPAISWENGQPPAGSGVHVHDSVDDLVLTLC</sequence>
<keyword evidence="2" id="KW-0732">Signal</keyword>
<dbReference type="Pfam" id="PF04681">
    <property type="entry name" value="Bys1"/>
    <property type="match status" value="1"/>
</dbReference>
<comment type="caution">
    <text evidence="3">The sequence shown here is derived from an EMBL/GenBank/DDBJ whole genome shotgun (WGS) entry which is preliminary data.</text>
</comment>
<dbReference type="PANTHER" id="PTHR36195:SF4">
    <property type="entry name" value="DOMAIN PROTEIN, PUTATIVE (AFU_ORTHOLOGUE AFUA_5G01990)-RELATED"/>
    <property type="match status" value="1"/>
</dbReference>